<dbReference type="OrthoDB" id="9815444at2"/>
<dbReference type="PROSITE" id="PS51257">
    <property type="entry name" value="PROKAR_LIPOPROTEIN"/>
    <property type="match status" value="1"/>
</dbReference>
<keyword evidence="4" id="KW-1185">Reference proteome</keyword>
<dbReference type="AlphaFoldDB" id="D6YAT7"/>
<accession>D6YAT7</accession>
<dbReference type="Proteomes" id="UP000006640">
    <property type="component" value="Chromosome"/>
</dbReference>
<evidence type="ECO:0000256" key="2">
    <source>
        <dbReference type="SAM" id="SignalP"/>
    </source>
</evidence>
<keyword evidence="1 2" id="KW-0732">Signal</keyword>
<evidence type="ECO:0000313" key="4">
    <source>
        <dbReference type="Proteomes" id="UP000006640"/>
    </source>
</evidence>
<dbReference type="KEGG" id="tbi:Tbis_1590"/>
<protein>
    <submittedName>
        <fullName evidence="3">Extracellular solute-binding protein family 1</fullName>
    </submittedName>
</protein>
<feature type="chain" id="PRO_5038651526" evidence="2">
    <location>
        <begin position="24"/>
        <end position="352"/>
    </location>
</feature>
<dbReference type="PANTHER" id="PTHR30222:SF2">
    <property type="entry name" value="ABC TRANSPORTER SUBSTRATE-BINDING PROTEIN"/>
    <property type="match status" value="1"/>
</dbReference>
<name>D6YAT7_THEBD</name>
<dbReference type="HOGENOM" id="CLU_026974_8_0_11"/>
<dbReference type="RefSeq" id="WP_013131837.1">
    <property type="nucleotide sequence ID" value="NC_014165.1"/>
</dbReference>
<dbReference type="STRING" id="469371.Tbis_1590"/>
<gene>
    <name evidence="3" type="ordered locus">Tbis_1590</name>
</gene>
<dbReference type="Gene3D" id="3.40.190.10">
    <property type="entry name" value="Periplasmic binding protein-like II"/>
    <property type="match status" value="2"/>
</dbReference>
<proteinExistence type="predicted"/>
<dbReference type="CDD" id="cd13589">
    <property type="entry name" value="PBP2_polyamine_RpCGA009"/>
    <property type="match status" value="1"/>
</dbReference>
<organism evidence="3 4">
    <name type="scientific">Thermobispora bispora (strain ATCC 19993 / DSM 43833 / CBS 139.67 / JCM 10125 / KCTC 9307 / NBRC 14880 / R51)</name>
    <dbReference type="NCBI Taxonomy" id="469371"/>
    <lineage>
        <taxon>Bacteria</taxon>
        <taxon>Bacillati</taxon>
        <taxon>Actinomycetota</taxon>
        <taxon>Actinomycetes</taxon>
        <taxon>Streptosporangiales</taxon>
        <taxon>Streptosporangiaceae</taxon>
        <taxon>Thermobispora</taxon>
    </lineage>
</organism>
<evidence type="ECO:0000256" key="1">
    <source>
        <dbReference type="ARBA" id="ARBA00022729"/>
    </source>
</evidence>
<dbReference type="eggNOG" id="COG0687">
    <property type="taxonomic scope" value="Bacteria"/>
</dbReference>
<evidence type="ECO:0000313" key="3">
    <source>
        <dbReference type="EMBL" id="ADG88304.1"/>
    </source>
</evidence>
<dbReference type="EMBL" id="CP001874">
    <property type="protein sequence ID" value="ADG88304.1"/>
    <property type="molecule type" value="Genomic_DNA"/>
</dbReference>
<dbReference type="PANTHER" id="PTHR30222">
    <property type="entry name" value="SPERMIDINE/PUTRESCINE-BINDING PERIPLASMIC PROTEIN"/>
    <property type="match status" value="1"/>
</dbReference>
<dbReference type="SUPFAM" id="SSF53850">
    <property type="entry name" value="Periplasmic binding protein-like II"/>
    <property type="match status" value="1"/>
</dbReference>
<sequence>MGVERKALAVAAALGLAAVAACGDGGSATGDGKRTLTVTMWGGSAQEAHVNSYIKPWAEKNGVEIRQDQPTDYAKLRAQVEAGKVTWGIVEVEPNFAVTACKEGLLEKVDTSIVNTSPIDPKLVSECAIPNLQYAFTIAYNTKTFPDGHPKTWAEFFDVQKYPGKRGFWKYVTGGIFEAALLADGVPADKLYPLDIDRAFRKLDSIKEHLVFYDTGDQQVQLVASGEAPLVQAWNGRIYQAARDGQPVANEWNEHFLSYDTVAIPKGYPNADLAQQWMAHFVNDLDGQAADTEASAYAPINDKALERVDPQILPELPTSPENAAKRAIVIDYGYWAEHYDEVTKRFNEWLAS</sequence>
<dbReference type="InterPro" id="IPR006059">
    <property type="entry name" value="SBP"/>
</dbReference>
<feature type="signal peptide" evidence="2">
    <location>
        <begin position="1"/>
        <end position="23"/>
    </location>
</feature>
<reference evidence="3 4" key="1">
    <citation type="submission" date="2010-01" db="EMBL/GenBank/DDBJ databases">
        <title>The complete genome of Thermobispora bispora DSM 43833.</title>
        <authorList>
            <consortium name="US DOE Joint Genome Institute (JGI-PGF)"/>
            <person name="Lucas S."/>
            <person name="Copeland A."/>
            <person name="Lapidus A."/>
            <person name="Glavina del Rio T."/>
            <person name="Dalin E."/>
            <person name="Tice H."/>
            <person name="Bruce D."/>
            <person name="Goodwin L."/>
            <person name="Pitluck S."/>
            <person name="Kyrpides N."/>
            <person name="Mavromatis K."/>
            <person name="Ivanova N."/>
            <person name="Mikhailova N."/>
            <person name="Chertkov O."/>
            <person name="Brettin T."/>
            <person name="Detter J.C."/>
            <person name="Han C."/>
            <person name="Larimer F."/>
            <person name="Land M."/>
            <person name="Hauser L."/>
            <person name="Markowitz V."/>
            <person name="Cheng J.-F."/>
            <person name="Hugenholtz P."/>
            <person name="Woyke T."/>
            <person name="Wu D."/>
            <person name="Jando M."/>
            <person name="Schneider S."/>
            <person name="Klenk H.-P."/>
            <person name="Eisen J.A."/>
        </authorList>
    </citation>
    <scope>NUCLEOTIDE SEQUENCE [LARGE SCALE GENOMIC DNA]</scope>
    <source>
        <strain evidence="4">ATCC 19993 / DSM 43833 / CBS 139.67 / JCM 10125 / KCTC 9307 / NBRC 14880 / R51</strain>
    </source>
</reference>
<dbReference type="Pfam" id="PF13416">
    <property type="entry name" value="SBP_bac_8"/>
    <property type="match status" value="1"/>
</dbReference>